<dbReference type="InterPro" id="IPR055294">
    <property type="entry name" value="FBL60-like"/>
</dbReference>
<evidence type="ECO:0000313" key="2">
    <source>
        <dbReference type="EMBL" id="KAK4722331.1"/>
    </source>
</evidence>
<dbReference type="Proteomes" id="UP001311915">
    <property type="component" value="Unassembled WGS sequence"/>
</dbReference>
<dbReference type="EMBL" id="JAWPEI010000007">
    <property type="protein sequence ID" value="KAK4722331.1"/>
    <property type="molecule type" value="Genomic_DNA"/>
</dbReference>
<dbReference type="PROSITE" id="PS50181">
    <property type="entry name" value="FBOX"/>
    <property type="match status" value="1"/>
</dbReference>
<dbReference type="InterPro" id="IPR001810">
    <property type="entry name" value="F-box_dom"/>
</dbReference>
<dbReference type="InterPro" id="IPR036047">
    <property type="entry name" value="F-box-like_dom_sf"/>
</dbReference>
<gene>
    <name evidence="2" type="ORF">R3W88_012564</name>
</gene>
<comment type="caution">
    <text evidence="2">The sequence shown here is derived from an EMBL/GenBank/DDBJ whole genome shotgun (WGS) entry which is preliminary data.</text>
</comment>
<accession>A0AAV9L9F1</accession>
<keyword evidence="3" id="KW-1185">Reference proteome</keyword>
<dbReference type="PANTHER" id="PTHR31293:SF12">
    <property type="entry name" value="RNI-LIKE SUPERFAMILY PROTEIN"/>
    <property type="match status" value="1"/>
</dbReference>
<organism evidence="2 3">
    <name type="scientific">Solanum pinnatisectum</name>
    <name type="common">tansyleaf nightshade</name>
    <dbReference type="NCBI Taxonomy" id="50273"/>
    <lineage>
        <taxon>Eukaryota</taxon>
        <taxon>Viridiplantae</taxon>
        <taxon>Streptophyta</taxon>
        <taxon>Embryophyta</taxon>
        <taxon>Tracheophyta</taxon>
        <taxon>Spermatophyta</taxon>
        <taxon>Magnoliopsida</taxon>
        <taxon>eudicotyledons</taxon>
        <taxon>Gunneridae</taxon>
        <taxon>Pentapetalae</taxon>
        <taxon>asterids</taxon>
        <taxon>lamiids</taxon>
        <taxon>Solanales</taxon>
        <taxon>Solanaceae</taxon>
        <taxon>Solanoideae</taxon>
        <taxon>Solaneae</taxon>
        <taxon>Solanum</taxon>
    </lineage>
</organism>
<dbReference type="Pfam" id="PF00646">
    <property type="entry name" value="F-box"/>
    <property type="match status" value="1"/>
</dbReference>
<dbReference type="SMART" id="SM00256">
    <property type="entry name" value="FBOX"/>
    <property type="match status" value="1"/>
</dbReference>
<proteinExistence type="predicted"/>
<evidence type="ECO:0000259" key="1">
    <source>
        <dbReference type="PROSITE" id="PS50181"/>
    </source>
</evidence>
<evidence type="ECO:0000313" key="3">
    <source>
        <dbReference type="Proteomes" id="UP001311915"/>
    </source>
</evidence>
<dbReference type="Gene3D" id="1.20.1280.50">
    <property type="match status" value="1"/>
</dbReference>
<dbReference type="SUPFAM" id="SSF81383">
    <property type="entry name" value="F-box domain"/>
    <property type="match status" value="1"/>
</dbReference>
<sequence>MDLRSCKRVEETNKKMKKVEDRSQISKLPDSLLIQILSLLPTKDAFTTSVLSKRWENLWPSIDKFCFSCKDKSQRKNFISFVDYVLDHSTCSKIRNFYLNFTHLSKYEQQIGFVDDTVDFTISRWVPIDEEKNKNKLLFPISRWFATVVEKNVEHVVLLSDSYENDSIDLPDTIYKCSSLITLDLTCCILDKEVAIDP</sequence>
<dbReference type="AlphaFoldDB" id="A0AAV9L9F1"/>
<feature type="domain" description="F-box" evidence="1">
    <location>
        <begin position="22"/>
        <end position="58"/>
    </location>
</feature>
<dbReference type="PANTHER" id="PTHR31293">
    <property type="entry name" value="RNI-LIKE SUPERFAMILY PROTEIN"/>
    <property type="match status" value="1"/>
</dbReference>
<protein>
    <recommendedName>
        <fullName evidence="1">F-box domain-containing protein</fullName>
    </recommendedName>
</protein>
<name>A0AAV9L9F1_9SOLN</name>
<reference evidence="2 3" key="1">
    <citation type="submission" date="2023-10" db="EMBL/GenBank/DDBJ databases">
        <title>Genome-Wide Identification Analysis in wild type Solanum Pinnatisectum Reveals Some Genes Defensing Phytophthora Infestans.</title>
        <authorList>
            <person name="Sun C."/>
        </authorList>
    </citation>
    <scope>NUCLEOTIDE SEQUENCE [LARGE SCALE GENOMIC DNA]</scope>
    <source>
        <strain evidence="2">LQN</strain>
        <tissue evidence="2">Leaf</tissue>
    </source>
</reference>